<dbReference type="InterPro" id="IPR007321">
    <property type="entry name" value="Transposase_28"/>
</dbReference>
<keyword evidence="1" id="KW-1133">Transmembrane helix</keyword>
<feature type="transmembrane region" description="Helical" evidence="1">
    <location>
        <begin position="93"/>
        <end position="113"/>
    </location>
</feature>
<keyword evidence="1" id="KW-0472">Membrane</keyword>
<evidence type="ECO:0000313" key="4">
    <source>
        <dbReference type="Proteomes" id="UP000006038"/>
    </source>
</evidence>
<name>J3KUJ6_ORYBR</name>
<evidence type="ECO:0000259" key="2">
    <source>
        <dbReference type="Pfam" id="PF04195"/>
    </source>
</evidence>
<evidence type="ECO:0000313" key="3">
    <source>
        <dbReference type="EnsemblPlants" id="OB0057G10010.1"/>
    </source>
</evidence>
<dbReference type="Proteomes" id="UP000006038">
    <property type="component" value="Unassembled WGS sequence"/>
</dbReference>
<accession>J3KUJ6</accession>
<dbReference type="EnsemblPlants" id="OB0057G10010.1">
    <property type="protein sequence ID" value="OB0057G10010.1"/>
    <property type="gene ID" value="OB0057G10010"/>
</dbReference>
<keyword evidence="1" id="KW-0812">Transmembrane</keyword>
<reference evidence="3" key="1">
    <citation type="submission" date="2015-06" db="UniProtKB">
        <authorList>
            <consortium name="EnsemblPlants"/>
        </authorList>
    </citation>
    <scope>IDENTIFICATION</scope>
</reference>
<sequence>MAHDGTPFLGCVLPPSRVTSRVQTGLPEKFMLAVPRLLVVQPGEDRPTPSFLDKTIFMVPFALAGLVPPFSSFFYNVLEFYQIQILHLGPNSILFLSIFAYLCEMFVEVLAWAKEKRPSTRNAWMIEEVDWGPDQDLLQGLAFSARPSVLRHGGNQRRCGAAIVGLKKPNRRVSRLRPNRLFIRTFRKIGNPSPHHWFYTRLPNHPRLQLPIGPPVPNDNWLSSPTLGPEFDATLGRIAGLQAQGLNSHMVFGDFMRRRIAPLQARPRPAYLYTGVDDDMRTHVGTTGDWDPESCAMVIF</sequence>
<dbReference type="eggNOG" id="ENOG502R5SA">
    <property type="taxonomic scope" value="Eukaryota"/>
</dbReference>
<dbReference type="PANTHER" id="PTHR33026">
    <property type="entry name" value="OS06G0360600 PROTEIN"/>
    <property type="match status" value="1"/>
</dbReference>
<feature type="transmembrane region" description="Helical" evidence="1">
    <location>
        <begin position="56"/>
        <end position="78"/>
    </location>
</feature>
<protein>
    <recommendedName>
        <fullName evidence="2">Transposase (putative) gypsy type domain-containing protein</fullName>
    </recommendedName>
</protein>
<dbReference type="Pfam" id="PF04195">
    <property type="entry name" value="Transposase_28"/>
    <property type="match status" value="1"/>
</dbReference>
<evidence type="ECO:0000256" key="1">
    <source>
        <dbReference type="SAM" id="Phobius"/>
    </source>
</evidence>
<dbReference type="PANTHER" id="PTHR33026:SF7">
    <property type="entry name" value="OS03G0100275 PROTEIN"/>
    <property type="match status" value="1"/>
</dbReference>
<keyword evidence="4" id="KW-1185">Reference proteome</keyword>
<feature type="domain" description="Transposase (putative) gypsy type" evidence="2">
    <location>
        <begin position="56"/>
        <end position="109"/>
    </location>
</feature>
<proteinExistence type="predicted"/>
<dbReference type="Gramene" id="OB0057G10010.1">
    <property type="protein sequence ID" value="OB0057G10010.1"/>
    <property type="gene ID" value="OB0057G10010"/>
</dbReference>
<dbReference type="AlphaFoldDB" id="J3KUJ6"/>
<organism evidence="3">
    <name type="scientific">Oryza brachyantha</name>
    <name type="common">malo sina</name>
    <dbReference type="NCBI Taxonomy" id="4533"/>
    <lineage>
        <taxon>Eukaryota</taxon>
        <taxon>Viridiplantae</taxon>
        <taxon>Streptophyta</taxon>
        <taxon>Embryophyta</taxon>
        <taxon>Tracheophyta</taxon>
        <taxon>Spermatophyta</taxon>
        <taxon>Magnoliopsida</taxon>
        <taxon>Liliopsida</taxon>
        <taxon>Poales</taxon>
        <taxon>Poaceae</taxon>
        <taxon>BOP clade</taxon>
        <taxon>Oryzoideae</taxon>
        <taxon>Oryzeae</taxon>
        <taxon>Oryzinae</taxon>
        <taxon>Oryza</taxon>
    </lineage>
</organism>
<dbReference type="HOGENOM" id="CLU_928658_0_0_1"/>